<dbReference type="InterPro" id="IPR029071">
    <property type="entry name" value="Ubiquitin-like_domsf"/>
</dbReference>
<dbReference type="PANTHER" id="PTHR23322:SF6">
    <property type="entry name" value="UBX DOMAIN-CONTAINING PROTEIN 7"/>
    <property type="match status" value="1"/>
</dbReference>
<dbReference type="Pfam" id="PF00789">
    <property type="entry name" value="UBX"/>
    <property type="match status" value="1"/>
</dbReference>
<dbReference type="CDD" id="cd01767">
    <property type="entry name" value="UBX"/>
    <property type="match status" value="1"/>
</dbReference>
<evidence type="ECO:0000256" key="1">
    <source>
        <dbReference type="SAM" id="MobiDB-lite"/>
    </source>
</evidence>
<protein>
    <submittedName>
        <fullName evidence="3">UBX domain-containing protein 5</fullName>
    </submittedName>
</protein>
<dbReference type="GO" id="GO:0005634">
    <property type="term" value="C:nucleus"/>
    <property type="evidence" value="ECO:0007669"/>
    <property type="project" value="TreeGrafter"/>
</dbReference>
<dbReference type="InterPro" id="IPR050730">
    <property type="entry name" value="UBX_domain-protein"/>
</dbReference>
<dbReference type="SUPFAM" id="SSF54236">
    <property type="entry name" value="Ubiquitin-like"/>
    <property type="match status" value="1"/>
</dbReference>
<reference evidence="3" key="1">
    <citation type="submission" date="2022-03" db="EMBL/GenBank/DDBJ databases">
        <authorList>
            <person name="Legras J.-L."/>
            <person name="Devillers H."/>
            <person name="Grondin C."/>
        </authorList>
    </citation>
    <scope>NUCLEOTIDE SEQUENCE</scope>
    <source>
        <strain evidence="3">CLIB 1423</strain>
    </source>
</reference>
<dbReference type="CDD" id="cd02958">
    <property type="entry name" value="UAS"/>
    <property type="match status" value="1"/>
</dbReference>
<dbReference type="SUPFAM" id="SSF52833">
    <property type="entry name" value="Thioredoxin-like"/>
    <property type="match status" value="1"/>
</dbReference>
<feature type="region of interest" description="Disordered" evidence="1">
    <location>
        <begin position="391"/>
        <end position="420"/>
    </location>
</feature>
<feature type="compositionally biased region" description="Acidic residues" evidence="1">
    <location>
        <begin position="164"/>
        <end position="194"/>
    </location>
</feature>
<name>A0A9P0VXT9_9ASCO</name>
<dbReference type="SMART" id="SM00166">
    <property type="entry name" value="UBX"/>
    <property type="match status" value="1"/>
</dbReference>
<dbReference type="GO" id="GO:0043161">
    <property type="term" value="P:proteasome-mediated ubiquitin-dependent protein catabolic process"/>
    <property type="evidence" value="ECO:0007669"/>
    <property type="project" value="TreeGrafter"/>
</dbReference>
<proteinExistence type="predicted"/>
<dbReference type="EMBL" id="CAKXYY010000005">
    <property type="protein sequence ID" value="CAH2351891.1"/>
    <property type="molecule type" value="Genomic_DNA"/>
</dbReference>
<organism evidence="3 4">
    <name type="scientific">[Candida] railenensis</name>
    <dbReference type="NCBI Taxonomy" id="45579"/>
    <lineage>
        <taxon>Eukaryota</taxon>
        <taxon>Fungi</taxon>
        <taxon>Dikarya</taxon>
        <taxon>Ascomycota</taxon>
        <taxon>Saccharomycotina</taxon>
        <taxon>Pichiomycetes</taxon>
        <taxon>Debaryomycetaceae</taxon>
        <taxon>Kurtzmaniella</taxon>
    </lineage>
</organism>
<dbReference type="InterPro" id="IPR001012">
    <property type="entry name" value="UBX_dom"/>
</dbReference>
<feature type="region of interest" description="Disordered" evidence="1">
    <location>
        <begin position="164"/>
        <end position="203"/>
    </location>
</feature>
<dbReference type="Gene3D" id="3.40.30.10">
    <property type="entry name" value="Glutaredoxin"/>
    <property type="match status" value="1"/>
</dbReference>
<dbReference type="Pfam" id="PF14555">
    <property type="entry name" value="UBA_4"/>
    <property type="match status" value="1"/>
</dbReference>
<keyword evidence="4" id="KW-1185">Reference proteome</keyword>
<evidence type="ECO:0000313" key="4">
    <source>
        <dbReference type="Proteomes" id="UP000837801"/>
    </source>
</evidence>
<accession>A0A9P0VXT9</accession>
<dbReference type="InterPro" id="IPR036249">
    <property type="entry name" value="Thioredoxin-like_sf"/>
</dbReference>
<dbReference type="PROSITE" id="PS50033">
    <property type="entry name" value="UBX"/>
    <property type="match status" value="1"/>
</dbReference>
<dbReference type="InterPro" id="IPR006577">
    <property type="entry name" value="UAS"/>
</dbReference>
<dbReference type="SMART" id="SM00594">
    <property type="entry name" value="UAS"/>
    <property type="match status" value="1"/>
</dbReference>
<feature type="domain" description="UBX" evidence="2">
    <location>
        <begin position="435"/>
        <end position="524"/>
    </location>
</feature>
<gene>
    <name evidence="3" type="ORF">CLIB1423_05S00716</name>
</gene>
<dbReference type="Gene3D" id="3.10.20.90">
    <property type="entry name" value="Phosphatidylinositol 3-kinase Catalytic Subunit, Chain A, domain 1"/>
    <property type="match status" value="1"/>
</dbReference>
<dbReference type="Proteomes" id="UP000837801">
    <property type="component" value="Unassembled WGS sequence"/>
</dbReference>
<sequence>MDDLIANFLAFTSTEDENTAKQYLEMTGNDLEYAVTLYMESVPPPAAETHTSNHEDDEQIAQRLQNEAYGEQTQVRAADTNIHRHETLVDSFPPQYGGEGLGSMHSSFNNAAAMFGAGRVGIFNQRFDDEENEYHQHRFEEQDDEDYNDDVDYEDEIEDDDFVEIQDLDNDNDNDNDNDQDEDIMIVGSNDEDVTNGRRPIGRRRVNRDSRMSDLSFTQQRLANLFRPPFDIMSKINLDTAKSEGRLAKKWILINIQDAREFQCQVLNRDFWSSTRIKSKVKDNFIFLQYQHDSANGLNYTNFYSTGQLPHIAILDPLTGERVRTWEDGVVPQVESWCSDVDEFLTEFSLAPGSQNPVVKHEVKFDPDALTEEQQIEFALKQSILDKQEQGTANDPIDLDPSSEPESAPKVLEQPEETDPFKRISAAEHKEPEGPPTATTRVQIRFPNGKRVIHKFDTENDTVLQLYQWLKYLLESSPGNEYGLAAGDHFSLSTPSNKSGKPLIELLDNSIVEAGLKNASVLLEKE</sequence>
<evidence type="ECO:0000313" key="3">
    <source>
        <dbReference type="EMBL" id="CAH2351891.1"/>
    </source>
</evidence>
<dbReference type="PANTHER" id="PTHR23322">
    <property type="entry name" value="FAS-ASSOCIATED PROTEIN"/>
    <property type="match status" value="1"/>
</dbReference>
<evidence type="ECO:0000259" key="2">
    <source>
        <dbReference type="PROSITE" id="PS50033"/>
    </source>
</evidence>
<dbReference type="AlphaFoldDB" id="A0A9P0VXT9"/>
<dbReference type="Gene3D" id="1.10.8.10">
    <property type="entry name" value="DNA helicase RuvA subunit, C-terminal domain"/>
    <property type="match status" value="1"/>
</dbReference>
<dbReference type="OrthoDB" id="270602at2759"/>
<dbReference type="Pfam" id="PF13899">
    <property type="entry name" value="Thioredoxin_7"/>
    <property type="match status" value="1"/>
</dbReference>
<dbReference type="GO" id="GO:0043130">
    <property type="term" value="F:ubiquitin binding"/>
    <property type="evidence" value="ECO:0007669"/>
    <property type="project" value="TreeGrafter"/>
</dbReference>
<comment type="caution">
    <text evidence="3">The sequence shown here is derived from an EMBL/GenBank/DDBJ whole genome shotgun (WGS) entry which is preliminary data.</text>
</comment>